<evidence type="ECO:0000256" key="1">
    <source>
        <dbReference type="ARBA" id="ARBA00023013"/>
    </source>
</evidence>
<feature type="region of interest" description="Disordered" evidence="3">
    <location>
        <begin position="75"/>
        <end position="101"/>
    </location>
</feature>
<accession>A0AAW1W9J9</accession>
<dbReference type="GO" id="GO:0005634">
    <property type="term" value="C:nucleus"/>
    <property type="evidence" value="ECO:0007669"/>
    <property type="project" value="TreeGrafter"/>
</dbReference>
<keyword evidence="1" id="KW-0649">Protein kinase inhibitor</keyword>
<dbReference type="InterPro" id="IPR040389">
    <property type="entry name" value="SMR"/>
</dbReference>
<comment type="caution">
    <text evidence="4">The sequence shown here is derived from an EMBL/GenBank/DDBJ whole genome shotgun (WGS) entry which is preliminary data.</text>
</comment>
<feature type="compositionally biased region" description="Basic and acidic residues" evidence="3">
    <location>
        <begin position="81"/>
        <end position="91"/>
    </location>
</feature>
<sequence length="112" mass="12795">MEWAQVKTMHQIFGCRFPQKSTRGHLGTRVSVEGPIGVGLHDCFIRRLRMERCDEDCATPKRRECQIPEAFLCPPAPRKKPVGDQKKRDPPKNGYFQPPDLDSLFAMPQICA</sequence>
<keyword evidence="2" id="KW-0131">Cell cycle</keyword>
<protein>
    <submittedName>
        <fullName evidence="4">Uncharacterized protein</fullName>
    </submittedName>
</protein>
<dbReference type="PANTHER" id="PTHR33142:SF109">
    <property type="entry name" value="CYCLIN-DEPENDENT PROTEIN KINASE INHIBITOR SMR4"/>
    <property type="match status" value="1"/>
</dbReference>
<dbReference type="AlphaFoldDB" id="A0AAW1W9J9"/>
<proteinExistence type="predicted"/>
<dbReference type="PANTHER" id="PTHR33142">
    <property type="entry name" value="CYCLIN-DEPENDENT PROTEIN KINASE INHIBITOR SMR13"/>
    <property type="match status" value="1"/>
</dbReference>
<organism evidence="4 5">
    <name type="scientific">Rubus argutus</name>
    <name type="common">Southern blackberry</name>
    <dbReference type="NCBI Taxonomy" id="59490"/>
    <lineage>
        <taxon>Eukaryota</taxon>
        <taxon>Viridiplantae</taxon>
        <taxon>Streptophyta</taxon>
        <taxon>Embryophyta</taxon>
        <taxon>Tracheophyta</taxon>
        <taxon>Spermatophyta</taxon>
        <taxon>Magnoliopsida</taxon>
        <taxon>eudicotyledons</taxon>
        <taxon>Gunneridae</taxon>
        <taxon>Pentapetalae</taxon>
        <taxon>rosids</taxon>
        <taxon>fabids</taxon>
        <taxon>Rosales</taxon>
        <taxon>Rosaceae</taxon>
        <taxon>Rosoideae</taxon>
        <taxon>Rosoideae incertae sedis</taxon>
        <taxon>Rubus</taxon>
    </lineage>
</organism>
<evidence type="ECO:0000313" key="4">
    <source>
        <dbReference type="EMBL" id="KAK9920644.1"/>
    </source>
</evidence>
<gene>
    <name evidence="4" type="ORF">M0R45_029193</name>
</gene>
<name>A0AAW1W9J9_RUBAR</name>
<dbReference type="EMBL" id="JBEDUW010000006">
    <property type="protein sequence ID" value="KAK9920644.1"/>
    <property type="molecule type" value="Genomic_DNA"/>
</dbReference>
<keyword evidence="5" id="KW-1185">Reference proteome</keyword>
<evidence type="ECO:0000256" key="3">
    <source>
        <dbReference type="SAM" id="MobiDB-lite"/>
    </source>
</evidence>
<dbReference type="GO" id="GO:0004860">
    <property type="term" value="F:protein kinase inhibitor activity"/>
    <property type="evidence" value="ECO:0007669"/>
    <property type="project" value="UniProtKB-KW"/>
</dbReference>
<dbReference type="GO" id="GO:0032875">
    <property type="term" value="P:regulation of DNA endoreduplication"/>
    <property type="evidence" value="ECO:0007669"/>
    <property type="project" value="InterPro"/>
</dbReference>
<reference evidence="4 5" key="1">
    <citation type="journal article" date="2023" name="G3 (Bethesda)">
        <title>A chromosome-length genome assembly and annotation of blackberry (Rubus argutus, cv. 'Hillquist').</title>
        <authorList>
            <person name="Bruna T."/>
            <person name="Aryal R."/>
            <person name="Dudchenko O."/>
            <person name="Sargent D.J."/>
            <person name="Mead D."/>
            <person name="Buti M."/>
            <person name="Cavallini A."/>
            <person name="Hytonen T."/>
            <person name="Andres J."/>
            <person name="Pham M."/>
            <person name="Weisz D."/>
            <person name="Mascagni F."/>
            <person name="Usai G."/>
            <person name="Natali L."/>
            <person name="Bassil N."/>
            <person name="Fernandez G.E."/>
            <person name="Lomsadze A."/>
            <person name="Armour M."/>
            <person name="Olukolu B."/>
            <person name="Poorten T."/>
            <person name="Britton C."/>
            <person name="Davik J."/>
            <person name="Ashrafi H."/>
            <person name="Aiden E.L."/>
            <person name="Borodovsky M."/>
            <person name="Worthington M."/>
        </authorList>
    </citation>
    <scope>NUCLEOTIDE SEQUENCE [LARGE SCALE GENOMIC DNA]</scope>
    <source>
        <strain evidence="4">PI 553951</strain>
    </source>
</reference>
<evidence type="ECO:0000256" key="2">
    <source>
        <dbReference type="ARBA" id="ARBA00023306"/>
    </source>
</evidence>
<evidence type="ECO:0000313" key="5">
    <source>
        <dbReference type="Proteomes" id="UP001457282"/>
    </source>
</evidence>
<dbReference type="Proteomes" id="UP001457282">
    <property type="component" value="Unassembled WGS sequence"/>
</dbReference>